<comment type="caution">
    <text evidence="5">The sequence shown here is derived from an EMBL/GenBank/DDBJ whole genome shotgun (WGS) entry which is preliminary data.</text>
</comment>
<dbReference type="Pfam" id="PF07525">
    <property type="entry name" value="SOCS_box"/>
    <property type="match status" value="1"/>
</dbReference>
<feature type="repeat" description="ANK" evidence="3">
    <location>
        <begin position="82"/>
        <end position="114"/>
    </location>
</feature>
<dbReference type="Gene3D" id="1.10.750.20">
    <property type="entry name" value="SOCS box"/>
    <property type="match status" value="1"/>
</dbReference>
<reference evidence="5 6" key="1">
    <citation type="journal article" date="2018" name="Sci. Rep.">
        <title>Genomic signatures of local adaptation to the degree of environmental predictability in rotifers.</title>
        <authorList>
            <person name="Franch-Gras L."/>
            <person name="Hahn C."/>
            <person name="Garcia-Roger E.M."/>
            <person name="Carmona M.J."/>
            <person name="Serra M."/>
            <person name="Gomez A."/>
        </authorList>
    </citation>
    <scope>NUCLEOTIDE SEQUENCE [LARGE SCALE GENOMIC DNA]</scope>
    <source>
        <strain evidence="5">HYR1</strain>
    </source>
</reference>
<dbReference type="EMBL" id="REGN01011783">
    <property type="protein sequence ID" value="RMZ96910.1"/>
    <property type="molecule type" value="Genomic_DNA"/>
</dbReference>
<feature type="repeat" description="ANK" evidence="3">
    <location>
        <begin position="115"/>
        <end position="147"/>
    </location>
</feature>
<dbReference type="STRING" id="10195.A0A3M7PDS0"/>
<gene>
    <name evidence="5" type="ORF">BpHYR1_044662</name>
</gene>
<evidence type="ECO:0000256" key="2">
    <source>
        <dbReference type="ARBA" id="ARBA00023043"/>
    </source>
</evidence>
<dbReference type="PRINTS" id="PR01415">
    <property type="entry name" value="ANKYRIN"/>
</dbReference>
<dbReference type="OrthoDB" id="194358at2759"/>
<sequence length="282" mass="31878">MSINQIDKEEFCISSIQSDNLDKLKQFLSSGFTINSFLRSRRKIWDTNSFTVLAIAVFNGSNKIVDYLLEKNVHINQVDNLKKRTALHWAVASGHFDLSKKLIEAGAVVNALDRDSVTPLILAANLGDLETVRILIKSGADMNITDRMNSSALHYACMRFHADIAKELVMNGCTCNTNTPFSFCSPLKYLILDKQYNTAICLIETGCDLTSEKWIQDGSFAINNKIDADFLNWIKCYVKKPPTLMSLCRQGIRKNLGSINLAHKIQLINLPRYLKDFLMLKF</sequence>
<evidence type="ECO:0000256" key="1">
    <source>
        <dbReference type="ARBA" id="ARBA00022737"/>
    </source>
</evidence>
<dbReference type="SMART" id="SM00248">
    <property type="entry name" value="ANK"/>
    <property type="match status" value="6"/>
</dbReference>
<feature type="repeat" description="ANK" evidence="3">
    <location>
        <begin position="48"/>
        <end position="80"/>
    </location>
</feature>
<dbReference type="CDD" id="cd03716">
    <property type="entry name" value="SOCS_ASB_like"/>
    <property type="match status" value="1"/>
</dbReference>
<dbReference type="Gene3D" id="1.25.40.20">
    <property type="entry name" value="Ankyrin repeat-containing domain"/>
    <property type="match status" value="1"/>
</dbReference>
<accession>A0A3M7PDS0</accession>
<evidence type="ECO:0000313" key="5">
    <source>
        <dbReference type="EMBL" id="RMZ96910.1"/>
    </source>
</evidence>
<dbReference type="PROSITE" id="PS50225">
    <property type="entry name" value="SOCS"/>
    <property type="match status" value="1"/>
</dbReference>
<dbReference type="PROSITE" id="PS50088">
    <property type="entry name" value="ANK_REPEAT"/>
    <property type="match status" value="3"/>
</dbReference>
<dbReference type="SUPFAM" id="SSF158235">
    <property type="entry name" value="SOCS box-like"/>
    <property type="match status" value="1"/>
</dbReference>
<keyword evidence="6" id="KW-1185">Reference proteome</keyword>
<evidence type="ECO:0000313" key="6">
    <source>
        <dbReference type="Proteomes" id="UP000276133"/>
    </source>
</evidence>
<dbReference type="PANTHER" id="PTHR24171:SF9">
    <property type="entry name" value="ANKYRIN REPEAT DOMAIN-CONTAINING PROTEIN 39"/>
    <property type="match status" value="1"/>
</dbReference>
<dbReference type="AlphaFoldDB" id="A0A3M7PDS0"/>
<organism evidence="5 6">
    <name type="scientific">Brachionus plicatilis</name>
    <name type="common">Marine rotifer</name>
    <name type="synonym">Brachionus muelleri</name>
    <dbReference type="NCBI Taxonomy" id="10195"/>
    <lineage>
        <taxon>Eukaryota</taxon>
        <taxon>Metazoa</taxon>
        <taxon>Spiralia</taxon>
        <taxon>Gnathifera</taxon>
        <taxon>Rotifera</taxon>
        <taxon>Eurotatoria</taxon>
        <taxon>Monogononta</taxon>
        <taxon>Pseudotrocha</taxon>
        <taxon>Ploima</taxon>
        <taxon>Brachionidae</taxon>
        <taxon>Brachionus</taxon>
    </lineage>
</organism>
<protein>
    <submittedName>
        <fullName evidence="5">Serine threonine-phosphatase 6 regulatory ankyrin repeat subunit C-like isoform X4</fullName>
    </submittedName>
</protein>
<proteinExistence type="predicted"/>
<keyword evidence="2 3" id="KW-0040">ANK repeat</keyword>
<dbReference type="PANTHER" id="PTHR24171">
    <property type="entry name" value="ANKYRIN REPEAT DOMAIN-CONTAINING PROTEIN 39-RELATED"/>
    <property type="match status" value="1"/>
</dbReference>
<dbReference type="Pfam" id="PF12796">
    <property type="entry name" value="Ank_2"/>
    <property type="match status" value="1"/>
</dbReference>
<dbReference type="SMART" id="SM00969">
    <property type="entry name" value="SOCS_box"/>
    <property type="match status" value="1"/>
</dbReference>
<evidence type="ECO:0000259" key="4">
    <source>
        <dbReference type="PROSITE" id="PS50225"/>
    </source>
</evidence>
<keyword evidence="1" id="KW-0677">Repeat</keyword>
<dbReference type="SUPFAM" id="SSF48403">
    <property type="entry name" value="Ankyrin repeat"/>
    <property type="match status" value="1"/>
</dbReference>
<dbReference type="InterPro" id="IPR036036">
    <property type="entry name" value="SOCS_box-like_dom_sf"/>
</dbReference>
<evidence type="ECO:0000256" key="3">
    <source>
        <dbReference type="PROSITE-ProRule" id="PRU00023"/>
    </source>
</evidence>
<name>A0A3M7PDS0_BRAPC</name>
<feature type="domain" description="SOCS box" evidence="4">
    <location>
        <begin position="239"/>
        <end position="278"/>
    </location>
</feature>
<dbReference type="InterPro" id="IPR036770">
    <property type="entry name" value="Ankyrin_rpt-contain_sf"/>
</dbReference>
<dbReference type="GO" id="GO:0035556">
    <property type="term" value="P:intracellular signal transduction"/>
    <property type="evidence" value="ECO:0007669"/>
    <property type="project" value="InterPro"/>
</dbReference>
<dbReference type="InterPro" id="IPR001496">
    <property type="entry name" value="SOCS_box"/>
</dbReference>
<dbReference type="InterPro" id="IPR002110">
    <property type="entry name" value="Ankyrin_rpt"/>
</dbReference>
<dbReference type="Pfam" id="PF00023">
    <property type="entry name" value="Ank"/>
    <property type="match status" value="1"/>
</dbReference>
<dbReference type="PROSITE" id="PS50297">
    <property type="entry name" value="ANK_REP_REGION"/>
    <property type="match status" value="2"/>
</dbReference>
<dbReference type="Proteomes" id="UP000276133">
    <property type="component" value="Unassembled WGS sequence"/>
</dbReference>